<dbReference type="RefSeq" id="WP_076616754.1">
    <property type="nucleotide sequence ID" value="NZ_CP019323.1"/>
</dbReference>
<dbReference type="SUPFAM" id="SSF46689">
    <property type="entry name" value="Homeodomain-like"/>
    <property type="match status" value="1"/>
</dbReference>
<evidence type="ECO:0000256" key="2">
    <source>
        <dbReference type="PROSITE-ProRule" id="PRU00335"/>
    </source>
</evidence>
<feature type="DNA-binding region" description="H-T-H motif" evidence="2">
    <location>
        <begin position="28"/>
        <end position="47"/>
    </location>
</feature>
<dbReference type="InterPro" id="IPR050624">
    <property type="entry name" value="HTH-type_Tx_Regulator"/>
</dbReference>
<reference evidence="5" key="1">
    <citation type="submission" date="2016-12" db="EMBL/GenBank/DDBJ databases">
        <authorList>
            <person name="Jung M.Y."/>
            <person name="Lee S.H."/>
        </authorList>
    </citation>
    <scope>NUCLEOTIDE SEQUENCE [LARGE SCALE GENOMIC DNA]</scope>
    <source>
        <strain evidence="5">WiKim39</strain>
    </source>
</reference>
<dbReference type="Gene3D" id="1.10.357.10">
    <property type="entry name" value="Tetracycline Repressor, domain 2"/>
    <property type="match status" value="1"/>
</dbReference>
<sequence>MQRLTKTDENIKKSFIDLMKDKGFEHLTISDITAKAKINRSTFYAHYEDKYALEKHFEDLILNELSEQLNNNLDSTVKYQDIKNGVEVYPVMNTIIDYIESEFDLIKVLMSSSGTTLESRMKDVLYQIVDQGLYLAKGNDEMVDKIPNDYAYEIVVSGILNTIKFWLFKDKPEDKETIVDIIMKTRYLSPYDLLGVDNQFGKTIKV</sequence>
<gene>
    <name evidence="4" type="ORF">BTM29_09650</name>
</gene>
<evidence type="ECO:0000313" key="5">
    <source>
        <dbReference type="Proteomes" id="UP000187499"/>
    </source>
</evidence>
<dbReference type="InterPro" id="IPR039532">
    <property type="entry name" value="TetR_C_Firmicutes"/>
</dbReference>
<organism evidence="4 5">
    <name type="scientific">Companilactobacillus allii</name>
    <dbReference type="NCBI Taxonomy" id="1847728"/>
    <lineage>
        <taxon>Bacteria</taxon>
        <taxon>Bacillati</taxon>
        <taxon>Bacillota</taxon>
        <taxon>Bacilli</taxon>
        <taxon>Lactobacillales</taxon>
        <taxon>Lactobacillaceae</taxon>
        <taxon>Companilactobacillus</taxon>
    </lineage>
</organism>
<dbReference type="Pfam" id="PF00440">
    <property type="entry name" value="TetR_N"/>
    <property type="match status" value="1"/>
</dbReference>
<dbReference type="OrthoDB" id="9810250at2"/>
<evidence type="ECO:0000259" key="3">
    <source>
        <dbReference type="PROSITE" id="PS50977"/>
    </source>
</evidence>
<dbReference type="AlphaFoldDB" id="A0A1P8Q4M8"/>
<dbReference type="InterPro" id="IPR009057">
    <property type="entry name" value="Homeodomain-like_sf"/>
</dbReference>
<dbReference type="PROSITE" id="PS50977">
    <property type="entry name" value="HTH_TETR_2"/>
    <property type="match status" value="1"/>
</dbReference>
<name>A0A1P8Q4M8_9LACO</name>
<dbReference type="STRING" id="1847728.BTM29_09650"/>
<proteinExistence type="predicted"/>
<protein>
    <recommendedName>
        <fullName evidence="3">HTH tetR-type domain-containing protein</fullName>
    </recommendedName>
</protein>
<feature type="domain" description="HTH tetR-type" evidence="3">
    <location>
        <begin position="5"/>
        <end position="65"/>
    </location>
</feature>
<evidence type="ECO:0000313" key="4">
    <source>
        <dbReference type="EMBL" id="APX72797.1"/>
    </source>
</evidence>
<dbReference type="Pfam" id="PF14278">
    <property type="entry name" value="TetR_C_8"/>
    <property type="match status" value="1"/>
</dbReference>
<dbReference type="PANTHER" id="PTHR43479">
    <property type="entry name" value="ACREF/ENVCD OPERON REPRESSOR-RELATED"/>
    <property type="match status" value="1"/>
</dbReference>
<dbReference type="GO" id="GO:0003677">
    <property type="term" value="F:DNA binding"/>
    <property type="evidence" value="ECO:0007669"/>
    <property type="project" value="UniProtKB-UniRule"/>
</dbReference>
<dbReference type="InterPro" id="IPR001647">
    <property type="entry name" value="HTH_TetR"/>
</dbReference>
<keyword evidence="5" id="KW-1185">Reference proteome</keyword>
<evidence type="ECO:0000256" key="1">
    <source>
        <dbReference type="ARBA" id="ARBA00023125"/>
    </source>
</evidence>
<dbReference type="KEGG" id="lalw:BTM29_09650"/>
<dbReference type="EMBL" id="CP019323">
    <property type="protein sequence ID" value="APX72797.1"/>
    <property type="molecule type" value="Genomic_DNA"/>
</dbReference>
<dbReference type="PANTHER" id="PTHR43479:SF7">
    <property type="entry name" value="TETR-FAMILY TRANSCRIPTIONAL REGULATOR"/>
    <property type="match status" value="1"/>
</dbReference>
<keyword evidence="1 2" id="KW-0238">DNA-binding</keyword>
<dbReference type="Proteomes" id="UP000187499">
    <property type="component" value="Chromosome"/>
</dbReference>
<accession>A0A1P8Q4M8</accession>